<dbReference type="EMBL" id="CAJNOO010001948">
    <property type="protein sequence ID" value="CAF1218934.1"/>
    <property type="molecule type" value="Genomic_DNA"/>
</dbReference>
<feature type="region of interest" description="Disordered" evidence="1">
    <location>
        <begin position="107"/>
        <end position="126"/>
    </location>
</feature>
<reference evidence="2" key="1">
    <citation type="submission" date="2021-02" db="EMBL/GenBank/DDBJ databases">
        <authorList>
            <person name="Nowell W R."/>
        </authorList>
    </citation>
    <scope>NUCLEOTIDE SEQUENCE</scope>
</reference>
<dbReference type="Proteomes" id="UP000663882">
    <property type="component" value="Unassembled WGS sequence"/>
</dbReference>
<dbReference type="AlphaFoldDB" id="A0A814XJR6"/>
<comment type="caution">
    <text evidence="2">The sequence shown here is derived from an EMBL/GenBank/DDBJ whole genome shotgun (WGS) entry which is preliminary data.</text>
</comment>
<sequence length="126" mass="14763">MGIEMKPQLIDFRLQLIREIVQSYHTPKATIGPPIQDYKPTRLTARHFPSLVPQTMERKNLQKICVMGGSQSQYRPRFSYCQASYYGTTWGQRSYVPSHLDYGHHHHNTRQRFSCSSAPTHRRTRS</sequence>
<accession>A0A814XJR6</accession>
<evidence type="ECO:0000313" key="3">
    <source>
        <dbReference type="Proteomes" id="UP000663882"/>
    </source>
</evidence>
<gene>
    <name evidence="2" type="ORF">RFH988_LOCUS25534</name>
</gene>
<evidence type="ECO:0000313" key="2">
    <source>
        <dbReference type="EMBL" id="CAF1218934.1"/>
    </source>
</evidence>
<protein>
    <submittedName>
        <fullName evidence="2">Uncharacterized protein</fullName>
    </submittedName>
</protein>
<proteinExistence type="predicted"/>
<evidence type="ECO:0000256" key="1">
    <source>
        <dbReference type="SAM" id="MobiDB-lite"/>
    </source>
</evidence>
<name>A0A814XJR6_9BILA</name>
<organism evidence="2 3">
    <name type="scientific">Rotaria sordida</name>
    <dbReference type="NCBI Taxonomy" id="392033"/>
    <lineage>
        <taxon>Eukaryota</taxon>
        <taxon>Metazoa</taxon>
        <taxon>Spiralia</taxon>
        <taxon>Gnathifera</taxon>
        <taxon>Rotifera</taxon>
        <taxon>Eurotatoria</taxon>
        <taxon>Bdelloidea</taxon>
        <taxon>Philodinida</taxon>
        <taxon>Philodinidae</taxon>
        <taxon>Rotaria</taxon>
    </lineage>
</organism>
<dbReference type="OrthoDB" id="6146839at2759"/>